<comment type="caution">
    <text evidence="1">The sequence shown here is derived from an EMBL/GenBank/DDBJ whole genome shotgun (WGS) entry which is preliminary data.</text>
</comment>
<sequence>MSLKNELYPQNNCINVELSRDVTRCVIRCARAARAGRARTARRPRADEVSENVSGLFAFHHYTTSFHQPPPVSLILFLSPLDILCSPCIVKKGRDGLLPQNTPFSIRNPIPTQEAGSALLTDLESGVSMDNVNRSVN</sequence>
<dbReference type="Proteomes" id="UP000299102">
    <property type="component" value="Unassembled WGS sequence"/>
</dbReference>
<accession>A0A4C1VZ60</accession>
<keyword evidence="2" id="KW-1185">Reference proteome</keyword>
<reference evidence="1 2" key="1">
    <citation type="journal article" date="2019" name="Commun. Biol.">
        <title>The bagworm genome reveals a unique fibroin gene that provides high tensile strength.</title>
        <authorList>
            <person name="Kono N."/>
            <person name="Nakamura H."/>
            <person name="Ohtoshi R."/>
            <person name="Tomita M."/>
            <person name="Numata K."/>
            <person name="Arakawa K."/>
        </authorList>
    </citation>
    <scope>NUCLEOTIDE SEQUENCE [LARGE SCALE GENOMIC DNA]</scope>
</reference>
<protein>
    <submittedName>
        <fullName evidence="1">Uncharacterized protein</fullName>
    </submittedName>
</protein>
<name>A0A4C1VZ60_EUMVA</name>
<proteinExistence type="predicted"/>
<evidence type="ECO:0000313" key="1">
    <source>
        <dbReference type="EMBL" id="GBP43224.1"/>
    </source>
</evidence>
<dbReference type="AlphaFoldDB" id="A0A4C1VZ60"/>
<dbReference type="EMBL" id="BGZK01000432">
    <property type="protein sequence ID" value="GBP43224.1"/>
    <property type="molecule type" value="Genomic_DNA"/>
</dbReference>
<organism evidence="1 2">
    <name type="scientific">Eumeta variegata</name>
    <name type="common">Bagworm moth</name>
    <name type="synonym">Eumeta japonica</name>
    <dbReference type="NCBI Taxonomy" id="151549"/>
    <lineage>
        <taxon>Eukaryota</taxon>
        <taxon>Metazoa</taxon>
        <taxon>Ecdysozoa</taxon>
        <taxon>Arthropoda</taxon>
        <taxon>Hexapoda</taxon>
        <taxon>Insecta</taxon>
        <taxon>Pterygota</taxon>
        <taxon>Neoptera</taxon>
        <taxon>Endopterygota</taxon>
        <taxon>Lepidoptera</taxon>
        <taxon>Glossata</taxon>
        <taxon>Ditrysia</taxon>
        <taxon>Tineoidea</taxon>
        <taxon>Psychidae</taxon>
        <taxon>Oiketicinae</taxon>
        <taxon>Eumeta</taxon>
    </lineage>
</organism>
<gene>
    <name evidence="1" type="ORF">EVAR_39281_1</name>
</gene>
<evidence type="ECO:0000313" key="2">
    <source>
        <dbReference type="Proteomes" id="UP000299102"/>
    </source>
</evidence>